<organism evidence="2">
    <name type="scientific">Fagus sylvatica</name>
    <name type="common">Beechnut</name>
    <dbReference type="NCBI Taxonomy" id="28930"/>
    <lineage>
        <taxon>Eukaryota</taxon>
        <taxon>Viridiplantae</taxon>
        <taxon>Streptophyta</taxon>
        <taxon>Embryophyta</taxon>
        <taxon>Tracheophyta</taxon>
        <taxon>Spermatophyta</taxon>
        <taxon>Magnoliopsida</taxon>
        <taxon>eudicotyledons</taxon>
        <taxon>Gunneridae</taxon>
        <taxon>Pentapetalae</taxon>
        <taxon>rosids</taxon>
        <taxon>fabids</taxon>
        <taxon>Fagales</taxon>
        <taxon>Fagaceae</taxon>
        <taxon>Fagus</taxon>
    </lineage>
</organism>
<feature type="region of interest" description="Disordered" evidence="1">
    <location>
        <begin position="1"/>
        <end position="36"/>
    </location>
</feature>
<gene>
    <name evidence="2" type="ORF">FSB_LOCUS49087</name>
</gene>
<feature type="compositionally biased region" description="Low complexity" evidence="1">
    <location>
        <begin position="19"/>
        <end position="32"/>
    </location>
</feature>
<accession>A0A2N9IA88</accession>
<reference evidence="2" key="1">
    <citation type="submission" date="2018-02" db="EMBL/GenBank/DDBJ databases">
        <authorList>
            <person name="Cohen D.B."/>
            <person name="Kent A.D."/>
        </authorList>
    </citation>
    <scope>NUCLEOTIDE SEQUENCE</scope>
</reference>
<dbReference type="AlphaFoldDB" id="A0A2N9IA88"/>
<proteinExistence type="predicted"/>
<sequence>MASKRIQFDNPLFKKSEANPTTNQSSSPSSNTRYNGPMTRVRIKSLVDIYEQVTSMSQSSNVFNISSSKKMQDASTTIEPSKDDTSHVNIVLSQPILSQTSNTSQKAPIIEEVDVLSDESEFSSLEITTTSKPTDSPRFISSTVVSVMMTDMTFLEEQVSIMAKTLEELMKSMKEKKATRDAQIAFMMNKIENMSGSNHIDGSSEPEVHLEEAESDVAQ</sequence>
<name>A0A2N9IA88_FAGSY</name>
<evidence type="ECO:0000256" key="1">
    <source>
        <dbReference type="SAM" id="MobiDB-lite"/>
    </source>
</evidence>
<dbReference type="EMBL" id="OIVN01005168">
    <property type="protein sequence ID" value="SPD21205.1"/>
    <property type="molecule type" value="Genomic_DNA"/>
</dbReference>
<protein>
    <submittedName>
        <fullName evidence="2">Uncharacterized protein</fullName>
    </submittedName>
</protein>
<evidence type="ECO:0000313" key="2">
    <source>
        <dbReference type="EMBL" id="SPD21205.1"/>
    </source>
</evidence>
<feature type="region of interest" description="Disordered" evidence="1">
    <location>
        <begin position="194"/>
        <end position="219"/>
    </location>
</feature>